<dbReference type="InterPro" id="IPR005614">
    <property type="entry name" value="NrfD-like"/>
</dbReference>
<feature type="transmembrane region" description="Helical" evidence="7">
    <location>
        <begin position="298"/>
        <end position="324"/>
    </location>
</feature>
<keyword evidence="4 7" id="KW-0812">Transmembrane</keyword>
<feature type="transmembrane region" description="Helical" evidence="7">
    <location>
        <begin position="117"/>
        <end position="138"/>
    </location>
</feature>
<dbReference type="STRING" id="1464123.SAMN05444126_1494"/>
<comment type="caution">
    <text evidence="8">The sequence shown here is derived from an EMBL/GenBank/DDBJ whole genome shotgun (WGS) entry which is preliminary data.</text>
</comment>
<dbReference type="GO" id="GO:0005886">
    <property type="term" value="C:plasma membrane"/>
    <property type="evidence" value="ECO:0007669"/>
    <property type="project" value="UniProtKB-SubCell"/>
</dbReference>
<sequence>MLNRQVWIVIAGMLVLVGAAGIINIFINGEHVMGTSNYVPWGSLIAFYVFFVATSTGFTFINSLAHVFKVKRFEFLSRRLTLASIAALLMGFVMIGVELGNPLAMVYIMISPNFAAPIVWMGLLYGLYLVLHIVEFIFQLKNNHKVIDIISPIVLAVAIAAQSMLGAVFGMSVARGFWNEAYTSISFIVLAFLSGIAAAVILTHILARKNVVGKADKKAIEQLQPVFSKLLLGTVTVVLFFTVWKWIYGLYGTMPGHADALQLFAGGPLTAPYWLLEIGFVFVVPILLLVFMKKRRDLALIFSSLSLMIGIFAMRVMMVFAGQMAPLQVVFGSESAQGIREVSIFWSEWATAGFGIGGVILIYMIGEKWLDLNTASHDADVYKQKQETYEFAES</sequence>
<evidence type="ECO:0000256" key="1">
    <source>
        <dbReference type="ARBA" id="ARBA00004651"/>
    </source>
</evidence>
<evidence type="ECO:0000256" key="2">
    <source>
        <dbReference type="ARBA" id="ARBA00008929"/>
    </source>
</evidence>
<dbReference type="InterPro" id="IPR052049">
    <property type="entry name" value="Electron_transfer_protein"/>
</dbReference>
<dbReference type="PANTHER" id="PTHR34856:SF2">
    <property type="entry name" value="PROTEIN NRFD"/>
    <property type="match status" value="1"/>
</dbReference>
<comment type="similarity">
    <text evidence="2">Belongs to the NrfD family.</text>
</comment>
<feature type="transmembrane region" description="Helical" evidence="7">
    <location>
        <begin position="227"/>
        <end position="251"/>
    </location>
</feature>
<comment type="subcellular location">
    <subcellularLocation>
        <location evidence="1">Cell membrane</location>
        <topology evidence="1">Multi-pass membrane protein</topology>
    </subcellularLocation>
</comment>
<evidence type="ECO:0000256" key="7">
    <source>
        <dbReference type="SAM" id="Phobius"/>
    </source>
</evidence>
<feature type="transmembrane region" description="Helical" evidence="7">
    <location>
        <begin position="80"/>
        <end position="97"/>
    </location>
</feature>
<evidence type="ECO:0000256" key="3">
    <source>
        <dbReference type="ARBA" id="ARBA00022475"/>
    </source>
</evidence>
<evidence type="ECO:0000256" key="5">
    <source>
        <dbReference type="ARBA" id="ARBA00022989"/>
    </source>
</evidence>
<dbReference type="PANTHER" id="PTHR34856">
    <property type="entry name" value="PROTEIN NRFD"/>
    <property type="match status" value="1"/>
</dbReference>
<dbReference type="OrthoDB" id="9772767at2"/>
<feature type="transmembrane region" description="Helical" evidence="7">
    <location>
        <begin position="344"/>
        <end position="365"/>
    </location>
</feature>
<evidence type="ECO:0000313" key="9">
    <source>
        <dbReference type="Proteomes" id="UP000199318"/>
    </source>
</evidence>
<feature type="transmembrane region" description="Helical" evidence="7">
    <location>
        <begin position="7"/>
        <end position="27"/>
    </location>
</feature>
<feature type="transmembrane region" description="Helical" evidence="7">
    <location>
        <begin position="150"/>
        <end position="173"/>
    </location>
</feature>
<accession>A0A1H9WU79</accession>
<reference evidence="9" key="1">
    <citation type="submission" date="2016-10" db="EMBL/GenBank/DDBJ databases">
        <authorList>
            <person name="de Groot N.N."/>
        </authorList>
    </citation>
    <scope>NUCLEOTIDE SEQUENCE [LARGE SCALE GENOMIC DNA]</scope>
    <source>
        <strain evidence="9">10nlg</strain>
    </source>
</reference>
<keyword evidence="5 7" id="KW-1133">Transmembrane helix</keyword>
<dbReference type="Pfam" id="PF03916">
    <property type="entry name" value="NrfD"/>
    <property type="match status" value="1"/>
</dbReference>
<dbReference type="AlphaFoldDB" id="A0A1H9WU79"/>
<evidence type="ECO:0000256" key="6">
    <source>
        <dbReference type="ARBA" id="ARBA00023136"/>
    </source>
</evidence>
<name>A0A1H9WU79_9BACI</name>
<keyword evidence="9" id="KW-1185">Reference proteome</keyword>
<gene>
    <name evidence="8" type="ORF">SAMN05444126_1494</name>
</gene>
<keyword evidence="6 7" id="KW-0472">Membrane</keyword>
<keyword evidence="3" id="KW-1003">Cell membrane</keyword>
<proteinExistence type="inferred from homology"/>
<evidence type="ECO:0000256" key="4">
    <source>
        <dbReference type="ARBA" id="ARBA00022692"/>
    </source>
</evidence>
<feature type="transmembrane region" description="Helical" evidence="7">
    <location>
        <begin position="271"/>
        <end position="291"/>
    </location>
</feature>
<dbReference type="EMBL" id="FOGV01000049">
    <property type="protein sequence ID" value="SES37476.1"/>
    <property type="molecule type" value="Genomic_DNA"/>
</dbReference>
<protein>
    <submittedName>
        <fullName evidence="8">Prokaryotic molybdopterin-containing oxidoreductase family, membrane subunit</fullName>
    </submittedName>
</protein>
<feature type="transmembrane region" description="Helical" evidence="7">
    <location>
        <begin position="47"/>
        <end position="68"/>
    </location>
</feature>
<dbReference type="Proteomes" id="UP000199318">
    <property type="component" value="Unassembled WGS sequence"/>
</dbReference>
<dbReference type="RefSeq" id="WP_093075335.1">
    <property type="nucleotide sequence ID" value="NZ_FOGV01000049.1"/>
</dbReference>
<feature type="transmembrane region" description="Helical" evidence="7">
    <location>
        <begin position="185"/>
        <end position="207"/>
    </location>
</feature>
<organism evidence="8 9">
    <name type="scientific">Salisediminibacterium halotolerans</name>
    <dbReference type="NCBI Taxonomy" id="517425"/>
    <lineage>
        <taxon>Bacteria</taxon>
        <taxon>Bacillati</taxon>
        <taxon>Bacillota</taxon>
        <taxon>Bacilli</taxon>
        <taxon>Bacillales</taxon>
        <taxon>Bacillaceae</taxon>
        <taxon>Salisediminibacterium</taxon>
    </lineage>
</organism>
<evidence type="ECO:0000313" key="8">
    <source>
        <dbReference type="EMBL" id="SES37476.1"/>
    </source>
</evidence>